<reference evidence="1 2" key="1">
    <citation type="submission" date="2024-05" db="EMBL/GenBank/DDBJ databases">
        <title>Halomonas sp. SSM6 16S ribosomal RNA gene Genome sequencing and assembly.</title>
        <authorList>
            <person name="Yook S."/>
        </authorList>
    </citation>
    <scope>NUCLEOTIDE SEQUENCE [LARGE SCALE GENOMIC DNA]</scope>
    <source>
        <strain evidence="1 2">SSM6</strain>
    </source>
</reference>
<evidence type="ECO:0000313" key="2">
    <source>
        <dbReference type="Proteomes" id="UP001442468"/>
    </source>
</evidence>
<dbReference type="RefSeq" id="WP_349761045.1">
    <property type="nucleotide sequence ID" value="NZ_JBEGCJ010000002.1"/>
</dbReference>
<proteinExistence type="predicted"/>
<comment type="caution">
    <text evidence="1">The sequence shown here is derived from an EMBL/GenBank/DDBJ whole genome shotgun (WGS) entry which is preliminary data.</text>
</comment>
<gene>
    <name evidence="1" type="ORF">ABE960_04510</name>
</gene>
<accession>A0ABV1NEG1</accession>
<sequence>MIRSTPLRTLAWLALFLAALYPLYLVTANTLLNSDWGRHQLDRAPHVTLEWERAWTAFPGHMRVTRLSLAGTAAEHRYALKAETATLDFSLAPLLGGEFRLRRLDAEGIRHASLDAYRLQGSGSLHLAGFDWGAGMLAAKEVKLTLDNGAVLKDDMRLVEGVTLEANLALAPLALAETAGNEAGRFVSGTVALAGRSDAYTVFNPYLASLGWLEVGGRGDLKGEVVIEAGEVQPGSRLRLDSPQLSVRLDESHWLEGGASYHIDGAGSVEAEMADRARLAVELDDIEMADVAASPASAPLLRGDGFQLDLTAPALRLEAPSDQRHEARDVRARLQWRNTEVGDIAALDHYLPAELPLTLEGGVARLQGELNYDGERLSGGFDLSGEALALRLGEQPLRGRLGLHLPIAELDVEHGMVDISGTRLDLDAAAPGEAQPLTTQLQLPTARFQSPLAWRTRGDTPPLDGAIPWSADVELRGRVAHLGMLAPLLAPLLAERFGDVGLALEGGGRLAGTLHIRDGQPLAGSQVEVRSEELEARFLGVHARGDGRAHLALRPDGPDPQADVELIFDEVALTRLADGRELLQAEQLSLTGTASARPKLPGSRSMTVEWHGARIPDVAVLNAYLPEAVPLRLEAGWADSSGRIMLEDDRGRGRITLAGDEIRGRLLEEDFLGELDVTLELGEIVPDRQRVDLSGSRLELTASSSRGEPLHTLLVLPRARLEGGFDWPGREAPRRPMAGTLQLDGQLDRLGFLNAFLPDEHGLAVQGGGRLTLDLDLANGEVMPDSQLRVDSDRLAVRFLHYEAFGDGSLVLEATDPGAQLKLSLPRFGLRRQEGSDTLIDGRLLEIRSVAQRLNPSGGLEALSTRIDMPDVAIPDLVAFNDYLPKDAGIAFLSGQATMATHLRLEGLMAEGSLELNAADARLAFDEQILEGSLALETRLSDGDLDTLRFDVSGSELRMSDVRLENASGGLTRGWWARLEVPEGHMRWVAPLALDARLDLAMRDSGLLVNLFVDSSRERSWLRERLTLGEVRGKVRVMFDDDTLRLEDLAVQGGSRLELLANVALRDPHLAGRALARYGPLRLGIELDGDRRRWQLRNVREWYESGRPASELTLPDRMEWVEMLDTEPE</sequence>
<dbReference type="EMBL" id="JBEGCJ010000002">
    <property type="protein sequence ID" value="MEQ6916785.1"/>
    <property type="molecule type" value="Genomic_DNA"/>
</dbReference>
<organism evidence="1 2">
    <name type="scientific">Halomonas aquatica</name>
    <dbReference type="NCBI Taxonomy" id="3151123"/>
    <lineage>
        <taxon>Bacteria</taxon>
        <taxon>Pseudomonadati</taxon>
        <taxon>Pseudomonadota</taxon>
        <taxon>Gammaproteobacteria</taxon>
        <taxon>Oceanospirillales</taxon>
        <taxon>Halomonadaceae</taxon>
        <taxon>Halomonas</taxon>
    </lineage>
</organism>
<evidence type="ECO:0000313" key="1">
    <source>
        <dbReference type="EMBL" id="MEQ6916785.1"/>
    </source>
</evidence>
<keyword evidence="2" id="KW-1185">Reference proteome</keyword>
<name>A0ABV1NEG1_9GAMM</name>
<dbReference type="Proteomes" id="UP001442468">
    <property type="component" value="Unassembled WGS sequence"/>
</dbReference>
<protein>
    <submittedName>
        <fullName evidence="1">Uncharacterized protein</fullName>
    </submittedName>
</protein>